<protein>
    <submittedName>
        <fullName evidence="1">Uncharacterized protein</fullName>
    </submittedName>
</protein>
<dbReference type="RefSeq" id="WP_279306915.1">
    <property type="nucleotide sequence ID" value="NZ_CAKMAB010000041.1"/>
</dbReference>
<evidence type="ECO:0000313" key="1">
    <source>
        <dbReference type="EMBL" id="CAH1058869.1"/>
    </source>
</evidence>
<dbReference type="Proteomes" id="UP000838749">
    <property type="component" value="Unassembled WGS sequence"/>
</dbReference>
<reference evidence="1" key="1">
    <citation type="submission" date="2021-12" db="EMBL/GenBank/DDBJ databases">
        <authorList>
            <person name="Criscuolo A."/>
        </authorList>
    </citation>
    <scope>NUCLEOTIDE SEQUENCE</scope>
    <source>
        <strain evidence="1">CIP111894</strain>
    </source>
</reference>
<organism evidence="1 2">
    <name type="scientific">Paenibacillus pseudetheri</name>
    <dbReference type="NCBI Taxonomy" id="2897682"/>
    <lineage>
        <taxon>Bacteria</taxon>
        <taxon>Bacillati</taxon>
        <taxon>Bacillota</taxon>
        <taxon>Bacilli</taxon>
        <taxon>Bacillales</taxon>
        <taxon>Paenibacillaceae</taxon>
        <taxon>Paenibacillus</taxon>
    </lineage>
</organism>
<sequence>MERKQEFLFELMNTYRRGSSQKGLLKGAIQAFMRHLRSEAELR</sequence>
<keyword evidence="2" id="KW-1185">Reference proteome</keyword>
<name>A0ABN8FLK1_9BACL</name>
<proteinExistence type="predicted"/>
<evidence type="ECO:0000313" key="2">
    <source>
        <dbReference type="Proteomes" id="UP000838749"/>
    </source>
</evidence>
<dbReference type="EMBL" id="CAKMAB010000041">
    <property type="protein sequence ID" value="CAH1058869.1"/>
    <property type="molecule type" value="Genomic_DNA"/>
</dbReference>
<comment type="caution">
    <text evidence="1">The sequence shown here is derived from an EMBL/GenBank/DDBJ whole genome shotgun (WGS) entry which is preliminary data.</text>
</comment>
<accession>A0ABN8FLK1</accession>
<gene>
    <name evidence="1" type="ORF">PAECIP111894_05055</name>
</gene>